<evidence type="ECO:0000259" key="1">
    <source>
        <dbReference type="Pfam" id="PF00534"/>
    </source>
</evidence>
<dbReference type="KEGG" id="pasa:BAOM_4086"/>
<dbReference type="EMBL" id="CP026095">
    <property type="protein sequence ID" value="AZV44693.1"/>
    <property type="molecule type" value="Genomic_DNA"/>
</dbReference>
<dbReference type="CDD" id="cd03801">
    <property type="entry name" value="GT4_PimA-like"/>
    <property type="match status" value="1"/>
</dbReference>
<feature type="domain" description="Glycosyltransferase subfamily 4-like N-terminal" evidence="2">
    <location>
        <begin position="38"/>
        <end position="183"/>
    </location>
</feature>
<name>A0A3Q9RQD0_9BACI</name>
<evidence type="ECO:0000313" key="4">
    <source>
        <dbReference type="Proteomes" id="UP000283095"/>
    </source>
</evidence>
<dbReference type="Proteomes" id="UP000283095">
    <property type="component" value="Chromosome"/>
</dbReference>
<dbReference type="Pfam" id="PF00534">
    <property type="entry name" value="Glycos_transf_1"/>
    <property type="match status" value="1"/>
</dbReference>
<dbReference type="InterPro" id="IPR028098">
    <property type="entry name" value="Glyco_trans_4-like_N"/>
</dbReference>
<feature type="domain" description="Glycosyl transferase family 1" evidence="1">
    <location>
        <begin position="198"/>
        <end position="373"/>
    </location>
</feature>
<protein>
    <submittedName>
        <fullName evidence="3">Glycosyl transferase</fullName>
    </submittedName>
</protein>
<dbReference type="Gene3D" id="3.40.50.2000">
    <property type="entry name" value="Glycogen Phosphorylase B"/>
    <property type="match status" value="2"/>
</dbReference>
<dbReference type="SUPFAM" id="SSF53756">
    <property type="entry name" value="UDP-Glycosyltransferase/glycogen phosphorylase"/>
    <property type="match status" value="1"/>
</dbReference>
<dbReference type="GO" id="GO:0016757">
    <property type="term" value="F:glycosyltransferase activity"/>
    <property type="evidence" value="ECO:0007669"/>
    <property type="project" value="InterPro"/>
</dbReference>
<dbReference type="PANTHER" id="PTHR12526:SF638">
    <property type="entry name" value="SPORE COAT PROTEIN SA"/>
    <property type="match status" value="1"/>
</dbReference>
<keyword evidence="3" id="KW-0808">Transferase</keyword>
<organism evidence="3 4">
    <name type="scientific">Peribacillus asahii</name>
    <dbReference type="NCBI Taxonomy" id="228899"/>
    <lineage>
        <taxon>Bacteria</taxon>
        <taxon>Bacillati</taxon>
        <taxon>Bacillota</taxon>
        <taxon>Bacilli</taxon>
        <taxon>Bacillales</taxon>
        <taxon>Bacillaceae</taxon>
        <taxon>Peribacillus</taxon>
    </lineage>
</organism>
<dbReference type="PANTHER" id="PTHR12526">
    <property type="entry name" value="GLYCOSYLTRANSFERASE"/>
    <property type="match status" value="1"/>
</dbReference>
<dbReference type="InterPro" id="IPR001296">
    <property type="entry name" value="Glyco_trans_1"/>
</dbReference>
<reference evidence="3 4" key="1">
    <citation type="submission" date="2018-01" db="EMBL/GenBank/DDBJ databases">
        <title>Bacillus asahii Genome sequencing and assembly.</title>
        <authorList>
            <person name="Jiang H."/>
            <person name="Feng Y."/>
            <person name="Zhao F."/>
            <person name="Lin X."/>
        </authorList>
    </citation>
    <scope>NUCLEOTIDE SEQUENCE [LARGE SCALE GENOMIC DNA]</scope>
    <source>
        <strain evidence="3 4">OM18</strain>
    </source>
</reference>
<evidence type="ECO:0000313" key="3">
    <source>
        <dbReference type="EMBL" id="AZV44693.1"/>
    </source>
</evidence>
<accession>A0A3Q9RQD0</accession>
<gene>
    <name evidence="3" type="ORF">BAOM_4086</name>
</gene>
<proteinExistence type="predicted"/>
<evidence type="ECO:0000259" key="2">
    <source>
        <dbReference type="Pfam" id="PF13439"/>
    </source>
</evidence>
<dbReference type="Pfam" id="PF13439">
    <property type="entry name" value="Glyco_transf_4"/>
    <property type="match status" value="1"/>
</dbReference>
<dbReference type="AlphaFoldDB" id="A0A3Q9RQD0"/>
<sequence length="401" mass="45605">MVNHHFAKKEMFDIKIAFICTEMLPVPPLRGGAIQVLIHGVTPHLSQNHDLTIFCITDPDLPNREIVNGVEYIRVPRENYVFNIGQELSKKQADKEYYDVIHVFNRPRDVLIYKTAMPKSRFVLSLHNEMFKEKKISTEMGNLVVRAMDKIMSISEYIGTTITSRFPLAKSKVKAVYSGIDLKKYKPIWSEEAQNLRRELRQKYGVEDKKVILFVGRLSAVKGPDLLLQAMKQVLKKHPNSALVIIGSKWFSDDRIDDYGLKLRQLAEELGENKVIFTGFVPPSEIPAHFLVGDLFVCSSQWQEPLARVHYEAMGAGLPVITTNRGGNAEIINHLHNGILIDDYANFEAFADAISYLLSNEKEAHSIAKAGREFVESNFGFEHVAKRLEDLYVSAMKKKKS</sequence>